<dbReference type="Proteomes" id="UP001447516">
    <property type="component" value="Unassembled WGS sequence"/>
</dbReference>
<dbReference type="RefSeq" id="WP_346230814.1">
    <property type="nucleotide sequence ID" value="NZ_JBDJAW010000067.1"/>
</dbReference>
<organism evidence="2 3">
    <name type="scientific">Microbispora maris</name>
    <dbReference type="NCBI Taxonomy" id="3144104"/>
    <lineage>
        <taxon>Bacteria</taxon>
        <taxon>Bacillati</taxon>
        <taxon>Actinomycetota</taxon>
        <taxon>Actinomycetes</taxon>
        <taxon>Streptosporangiales</taxon>
        <taxon>Streptosporangiaceae</taxon>
        <taxon>Microbispora</taxon>
    </lineage>
</organism>
<keyword evidence="1" id="KW-0812">Transmembrane</keyword>
<feature type="transmembrane region" description="Helical" evidence="1">
    <location>
        <begin position="22"/>
        <end position="42"/>
    </location>
</feature>
<name>A0ABV0B3M3_9ACTN</name>
<keyword evidence="1" id="KW-0472">Membrane</keyword>
<keyword evidence="1" id="KW-1133">Transmembrane helix</keyword>
<proteinExistence type="predicted"/>
<accession>A0ABV0B3M3</accession>
<comment type="caution">
    <text evidence="2">The sequence shown here is derived from an EMBL/GenBank/DDBJ whole genome shotgun (WGS) entry which is preliminary data.</text>
</comment>
<protein>
    <submittedName>
        <fullName evidence="2">Uncharacterized protein</fullName>
    </submittedName>
</protein>
<evidence type="ECO:0000256" key="1">
    <source>
        <dbReference type="SAM" id="Phobius"/>
    </source>
</evidence>
<evidence type="ECO:0000313" key="3">
    <source>
        <dbReference type="Proteomes" id="UP001447516"/>
    </source>
</evidence>
<evidence type="ECO:0000313" key="2">
    <source>
        <dbReference type="EMBL" id="MEN3540976.1"/>
    </source>
</evidence>
<gene>
    <name evidence="2" type="ORF">AAH991_38085</name>
</gene>
<keyword evidence="3" id="KW-1185">Reference proteome</keyword>
<reference evidence="2 3" key="1">
    <citation type="submission" date="2024-05" db="EMBL/GenBank/DDBJ databases">
        <title>Microbispora sp.ZYX-F-249.</title>
        <authorList>
            <person name="Xie H."/>
        </authorList>
    </citation>
    <scope>NUCLEOTIDE SEQUENCE [LARGE SCALE GENOMIC DNA]</scope>
    <source>
        <strain evidence="2 3">ZYX-F-249</strain>
    </source>
</reference>
<dbReference type="EMBL" id="JBDJAW010000067">
    <property type="protein sequence ID" value="MEN3540976.1"/>
    <property type="molecule type" value="Genomic_DNA"/>
</dbReference>
<sequence>MNLASLTAVQEWTWLGLKADQWIAVAGGSVGLAGVLVAWRALVHAKRSAKASEDSARAAQKSADEAATISGIERERWHDELTPTDQKEVVGQVEGRLPDVQGLFGTIRVNRVCRVNAVATVRATDVTTTTPITGLPLLLRPNREYRFHIQRLTQGVTVRSEVWFRFWPPIPELDGADWTCQCGRPLSKEATPDGRGHWEVLLPIKLKAL</sequence>